<organism evidence="1 2">
    <name type="scientific">Smittium mucronatum</name>
    <dbReference type="NCBI Taxonomy" id="133383"/>
    <lineage>
        <taxon>Eukaryota</taxon>
        <taxon>Fungi</taxon>
        <taxon>Fungi incertae sedis</taxon>
        <taxon>Zoopagomycota</taxon>
        <taxon>Kickxellomycotina</taxon>
        <taxon>Harpellomycetes</taxon>
        <taxon>Harpellales</taxon>
        <taxon>Legeriomycetaceae</taxon>
        <taxon>Smittium</taxon>
    </lineage>
</organism>
<evidence type="ECO:0000313" key="1">
    <source>
        <dbReference type="EMBL" id="OLY80571.1"/>
    </source>
</evidence>
<keyword evidence="2" id="KW-1185">Reference proteome</keyword>
<reference evidence="1 2" key="1">
    <citation type="journal article" date="2016" name="Mol. Biol. Evol.">
        <title>Genome-Wide Survey of Gut Fungi (Harpellales) Reveals the First Horizontally Transferred Ubiquitin Gene from a Mosquito Host.</title>
        <authorList>
            <person name="Wang Y."/>
            <person name="White M.M."/>
            <person name="Kvist S."/>
            <person name="Moncalvo J.M."/>
        </authorList>
    </citation>
    <scope>NUCLEOTIDE SEQUENCE [LARGE SCALE GENOMIC DNA]</scope>
    <source>
        <strain evidence="1 2">ALG-7-W6</strain>
    </source>
</reference>
<dbReference type="EMBL" id="LSSL01003362">
    <property type="protein sequence ID" value="OLY80571.1"/>
    <property type="molecule type" value="Genomic_DNA"/>
</dbReference>
<accession>A0A1R0GUM4</accession>
<name>A0A1R0GUM4_9FUNG</name>
<dbReference type="Proteomes" id="UP000187455">
    <property type="component" value="Unassembled WGS sequence"/>
</dbReference>
<proteinExistence type="predicted"/>
<evidence type="ECO:0000313" key="2">
    <source>
        <dbReference type="Proteomes" id="UP000187455"/>
    </source>
</evidence>
<gene>
    <name evidence="1" type="ORF">AYI68_g5331</name>
</gene>
<dbReference type="STRING" id="133383.A0A1R0GUM4"/>
<comment type="caution">
    <text evidence="1">The sequence shown here is derived from an EMBL/GenBank/DDBJ whole genome shotgun (WGS) entry which is preliminary data.</text>
</comment>
<dbReference type="AlphaFoldDB" id="A0A1R0GUM4"/>
<sequence length="86" mass="9826">MGNGYFGEKIPKRTYVSVDGKTSPGFKPARDKIRLILESNQSGDCRLNTMAINAFEAHRSLRGLKRSYLPVIYKEFEKKLNGQIYI</sequence>
<dbReference type="OrthoDB" id="125347at2759"/>
<protein>
    <submittedName>
        <fullName evidence="1">Tigger transposable element-derived protein 1</fullName>
    </submittedName>
</protein>